<dbReference type="RefSeq" id="WP_093119094.1">
    <property type="nucleotide sequence ID" value="NZ_FODS01000015.1"/>
</dbReference>
<sequence>MALKLRRSAVANKVPTIAQLELGELAVNTHDGRLFLKRDDGSESIVEIVNSGRVISAGTGLTGGGSLAADRTLAADIASQAEAEAGANSTRLMTPERTAQAIAALASSGASTLTAGETIRSRVDAYYQRTSTSWGTRHAFDFAQDGTIRISFDGASSSSEPAYFRVTRLRNAITTVMGSWTITGTAWAGKFIDVDVAQGDRVSVQSQASTRTSGSDKSTTTYYGYARIQNARFKTGGENLVPGVYAPVEND</sequence>
<protein>
    <recommendedName>
        <fullName evidence="3">Major tropism determinant N-terminal domain-containing protein</fullName>
    </recommendedName>
</protein>
<evidence type="ECO:0008006" key="3">
    <source>
        <dbReference type="Google" id="ProtNLM"/>
    </source>
</evidence>
<keyword evidence="2" id="KW-1185">Reference proteome</keyword>
<reference evidence="1 2" key="1">
    <citation type="submission" date="2016-10" db="EMBL/GenBank/DDBJ databases">
        <authorList>
            <person name="de Groot N.N."/>
        </authorList>
    </citation>
    <scope>NUCLEOTIDE SEQUENCE [LARGE SCALE GENOMIC DNA]</scope>
    <source>
        <strain evidence="1 2">DSM 27842</strain>
    </source>
</reference>
<gene>
    <name evidence="1" type="ORF">SAMN04490248_115107</name>
</gene>
<accession>A0A1H8TI30</accession>
<dbReference type="STRING" id="569882.SAMN04490248_115107"/>
<dbReference type="Proteomes" id="UP000198893">
    <property type="component" value="Unassembled WGS sequence"/>
</dbReference>
<evidence type="ECO:0000313" key="1">
    <source>
        <dbReference type="EMBL" id="SEO90461.1"/>
    </source>
</evidence>
<evidence type="ECO:0000313" key="2">
    <source>
        <dbReference type="Proteomes" id="UP000198893"/>
    </source>
</evidence>
<name>A0A1H8TI30_9RHOB</name>
<proteinExistence type="predicted"/>
<organism evidence="1 2">
    <name type="scientific">Salinihabitans flavidus</name>
    <dbReference type="NCBI Taxonomy" id="569882"/>
    <lineage>
        <taxon>Bacteria</taxon>
        <taxon>Pseudomonadati</taxon>
        <taxon>Pseudomonadota</taxon>
        <taxon>Alphaproteobacteria</taxon>
        <taxon>Rhodobacterales</taxon>
        <taxon>Roseobacteraceae</taxon>
        <taxon>Salinihabitans</taxon>
    </lineage>
</organism>
<dbReference type="OrthoDB" id="8910624at2"/>
<dbReference type="EMBL" id="FODS01000015">
    <property type="protein sequence ID" value="SEO90461.1"/>
    <property type="molecule type" value="Genomic_DNA"/>
</dbReference>
<dbReference type="AlphaFoldDB" id="A0A1H8TI30"/>